<organism evidence="2 3">
    <name type="scientific">Tenacibaculum platacis</name>
    <dbReference type="NCBI Taxonomy" id="3137852"/>
    <lineage>
        <taxon>Bacteria</taxon>
        <taxon>Pseudomonadati</taxon>
        <taxon>Bacteroidota</taxon>
        <taxon>Flavobacteriia</taxon>
        <taxon>Flavobacteriales</taxon>
        <taxon>Flavobacteriaceae</taxon>
        <taxon>Tenacibaculum</taxon>
    </lineage>
</organism>
<evidence type="ECO:0000259" key="1">
    <source>
        <dbReference type="Pfam" id="PF13568"/>
    </source>
</evidence>
<dbReference type="EMBL" id="CAXIXY010000003">
    <property type="protein sequence ID" value="CAL2074553.1"/>
    <property type="molecule type" value="Genomic_DNA"/>
</dbReference>
<evidence type="ECO:0000313" key="3">
    <source>
        <dbReference type="Proteomes" id="UP001497416"/>
    </source>
</evidence>
<gene>
    <name evidence="2" type="ORF">T190607A01A_10004</name>
</gene>
<comment type="caution">
    <text evidence="2">The sequence shown here is derived from an EMBL/GenBank/DDBJ whole genome shotgun (WGS) entry which is preliminary data.</text>
</comment>
<reference evidence="2 3" key="1">
    <citation type="submission" date="2024-05" db="EMBL/GenBank/DDBJ databases">
        <authorList>
            <person name="Duchaud E."/>
        </authorList>
    </citation>
    <scope>NUCLEOTIDE SEQUENCE [LARGE SCALE GENOMIC DNA]</scope>
    <source>
        <strain evidence="2">Ena-SAMPLE-TAB-13-05-2024-13:56:06:370-140302</strain>
    </source>
</reference>
<proteinExistence type="predicted"/>
<dbReference type="RefSeq" id="WP_348709480.1">
    <property type="nucleotide sequence ID" value="NZ_CAXIXY010000003.1"/>
</dbReference>
<dbReference type="InterPro" id="IPR025665">
    <property type="entry name" value="Beta-barrel_OMP_2"/>
</dbReference>
<keyword evidence="3" id="KW-1185">Reference proteome</keyword>
<dbReference type="Proteomes" id="UP001497416">
    <property type="component" value="Unassembled WGS sequence"/>
</dbReference>
<sequence>MRNTILLTLLFLTLNIFSQSNFEKGYFINNSGNKIACLIKNENWKNNPVSFEYKLSESDESKKNSISNVSEFSIPGKFKYEKHLSKIDKSSSIDYRLSKVRVPEYEEKEVFLKLIVESDTKLYVYSGTNLTRFFFSKNNGEIVPLVYKKYISNLGDIKVNELFKYQLKKLLPCKGLDTKKVNYSRKSLKEYFIRYNDCNTLDKKVTENETVDYSKNEIKSFIELKVKGGVNFLSNSIKDNTKLSPIITGEFSKTNFKFGAELEYFLPFSNHNWSIVLNPNYQYLSESVTLSNNQEPLIGDFTYHLDYKSIETMLAFRKYFSIKNQSKIFFDLGFTFNIPFSSKFTILSNKTTALQNFENIPSSGLFTAGIGYKLNNLYIEGRYYSEQDLLGTFTNVESRLSSASIMVAYSLFSSK</sequence>
<evidence type="ECO:0000313" key="2">
    <source>
        <dbReference type="EMBL" id="CAL2074553.1"/>
    </source>
</evidence>
<protein>
    <recommendedName>
        <fullName evidence="1">Outer membrane protein beta-barrel domain-containing protein</fullName>
    </recommendedName>
</protein>
<feature type="domain" description="Outer membrane protein beta-barrel" evidence="1">
    <location>
        <begin position="220"/>
        <end position="384"/>
    </location>
</feature>
<name>A0ABM9NPY9_9FLAO</name>
<accession>A0ABM9NPY9</accession>
<dbReference type="Pfam" id="PF13568">
    <property type="entry name" value="OMP_b-brl_2"/>
    <property type="match status" value="1"/>
</dbReference>